<dbReference type="SMART" id="SM00363">
    <property type="entry name" value="S4"/>
    <property type="match status" value="1"/>
</dbReference>
<feature type="domain" description="RNA-binding S4" evidence="8">
    <location>
        <begin position="30"/>
        <end position="89"/>
    </location>
</feature>
<proteinExistence type="inferred from homology"/>
<comment type="function">
    <text evidence="6">Responsible for synthesis of pseudouridine from uracil.</text>
</comment>
<dbReference type="Proteomes" id="UP000321578">
    <property type="component" value="Unassembled WGS sequence"/>
</dbReference>
<comment type="caution">
    <text evidence="9">The sequence shown here is derived from an EMBL/GenBank/DDBJ whole genome shotgun (WGS) entry which is preliminary data.</text>
</comment>
<dbReference type="EMBL" id="VORO01000013">
    <property type="protein sequence ID" value="TXD88513.1"/>
    <property type="molecule type" value="Genomic_DNA"/>
</dbReference>
<gene>
    <name evidence="9" type="ORF">ESY86_12270</name>
</gene>
<reference evidence="9 10" key="1">
    <citation type="submission" date="2019-08" db="EMBL/GenBank/DDBJ databases">
        <title>Genomes of Subsaximicrobium wynnwilliamsii strains.</title>
        <authorList>
            <person name="Bowman J.P."/>
        </authorList>
    </citation>
    <scope>NUCLEOTIDE SEQUENCE [LARGE SCALE GENOMIC DNA]</scope>
    <source>
        <strain evidence="9 10">2-80-2</strain>
    </source>
</reference>
<dbReference type="Pfam" id="PF00849">
    <property type="entry name" value="PseudoU_synth_2"/>
    <property type="match status" value="1"/>
</dbReference>
<dbReference type="CDD" id="cd00165">
    <property type="entry name" value="S4"/>
    <property type="match status" value="1"/>
</dbReference>
<dbReference type="InterPro" id="IPR036986">
    <property type="entry name" value="S4_RNA-bd_sf"/>
</dbReference>
<comment type="similarity">
    <text evidence="1 6">Belongs to the pseudouridine synthase RluA family.</text>
</comment>
<evidence type="ECO:0000256" key="1">
    <source>
        <dbReference type="ARBA" id="ARBA00010876"/>
    </source>
</evidence>
<dbReference type="Gene3D" id="3.10.290.10">
    <property type="entry name" value="RNA-binding S4 domain"/>
    <property type="match status" value="1"/>
</dbReference>
<name>A0A5C6ZEV3_9FLAO</name>
<dbReference type="OrthoDB" id="9807829at2"/>
<dbReference type="CDD" id="cd02869">
    <property type="entry name" value="PseudoU_synth_RluA_like"/>
    <property type="match status" value="1"/>
</dbReference>
<dbReference type="NCBIfam" id="TIGR00005">
    <property type="entry name" value="rluA_subfam"/>
    <property type="match status" value="1"/>
</dbReference>
<feature type="region of interest" description="Disordered" evidence="7">
    <location>
        <begin position="1"/>
        <end position="20"/>
    </location>
</feature>
<keyword evidence="2 5" id="KW-0694">RNA-binding</keyword>
<dbReference type="SUPFAM" id="SSF55120">
    <property type="entry name" value="Pseudouridine synthase"/>
    <property type="match status" value="1"/>
</dbReference>
<dbReference type="GO" id="GO:0003723">
    <property type="term" value="F:RNA binding"/>
    <property type="evidence" value="ECO:0007669"/>
    <property type="project" value="UniProtKB-KW"/>
</dbReference>
<evidence type="ECO:0000256" key="2">
    <source>
        <dbReference type="ARBA" id="ARBA00022884"/>
    </source>
</evidence>
<dbReference type="InterPro" id="IPR006224">
    <property type="entry name" value="PsdUridine_synth_RluA-like_CS"/>
</dbReference>
<dbReference type="InterPro" id="IPR050188">
    <property type="entry name" value="RluA_PseudoU_synthase"/>
</dbReference>
<feature type="active site" evidence="4">
    <location>
        <position position="153"/>
    </location>
</feature>
<dbReference type="Gene3D" id="3.30.2350.10">
    <property type="entry name" value="Pseudouridine synthase"/>
    <property type="match status" value="1"/>
</dbReference>
<dbReference type="GO" id="GO:0000455">
    <property type="term" value="P:enzyme-directed rRNA pseudouridine synthesis"/>
    <property type="evidence" value="ECO:0007669"/>
    <property type="project" value="UniProtKB-ARBA"/>
</dbReference>
<comment type="catalytic activity">
    <reaction evidence="6">
        <text>a uridine in RNA = a pseudouridine in RNA</text>
        <dbReference type="Rhea" id="RHEA:48348"/>
        <dbReference type="Rhea" id="RHEA-COMP:12068"/>
        <dbReference type="Rhea" id="RHEA-COMP:12069"/>
        <dbReference type="ChEBI" id="CHEBI:65314"/>
        <dbReference type="ChEBI" id="CHEBI:65315"/>
    </reaction>
</comment>
<dbReference type="AlphaFoldDB" id="A0A5C6ZEV3"/>
<dbReference type="GO" id="GO:0120159">
    <property type="term" value="F:rRNA pseudouridine synthase activity"/>
    <property type="evidence" value="ECO:0007669"/>
    <property type="project" value="UniProtKB-ARBA"/>
</dbReference>
<evidence type="ECO:0000313" key="9">
    <source>
        <dbReference type="EMBL" id="TXD88513.1"/>
    </source>
</evidence>
<dbReference type="InterPro" id="IPR006225">
    <property type="entry name" value="PsdUridine_synth_RluC/D"/>
</dbReference>
<protein>
    <recommendedName>
        <fullName evidence="6">Pseudouridine synthase</fullName>
        <ecNumber evidence="6">5.4.99.-</ecNumber>
    </recommendedName>
</protein>
<evidence type="ECO:0000313" key="10">
    <source>
        <dbReference type="Proteomes" id="UP000321578"/>
    </source>
</evidence>
<evidence type="ECO:0000256" key="6">
    <source>
        <dbReference type="RuleBase" id="RU362028"/>
    </source>
</evidence>
<dbReference type="FunFam" id="3.30.2350.10:FF:000006">
    <property type="entry name" value="Pseudouridine synthase"/>
    <property type="match status" value="1"/>
</dbReference>
<sequence>MTTEDSTIDEQDDELFEHHSFTADKGQSPLRIDKYLMNRIENATRNKIQSAAKDGSIFVNDIPVKSNYKVKPKDHIRVLLEYPPYENLLTPENIPLDIVYEDEVLLVVNKPAGMVVHPGHGNYSGTLINALVYHFDNLPNNSSDRPGLVHRIDKDTSGLLVIAKTEQAMAHLAKQFFNKTSEREYVAIVWGNMTDDEGRIEGNIGRHPRNRLQNTVFENDEDEKGKPAVTHYKVIERLGYVTLVGCKLETGRTHQIRVHMKYIGHTIFNDERYGGERILKGTTFTKYKQFVDNCFKILPRQALHAKTLGFKHPVTGEQLSFDSPIPDDMQQCIEKWRNYATHVE</sequence>
<dbReference type="PROSITE" id="PS50889">
    <property type="entry name" value="S4"/>
    <property type="match status" value="1"/>
</dbReference>
<keyword evidence="3 6" id="KW-0413">Isomerase</keyword>
<dbReference type="InterPro" id="IPR006145">
    <property type="entry name" value="PsdUridine_synth_RsuA/RluA"/>
</dbReference>
<dbReference type="InterPro" id="IPR020103">
    <property type="entry name" value="PsdUridine_synth_cat_dom_sf"/>
</dbReference>
<evidence type="ECO:0000259" key="8">
    <source>
        <dbReference type="SMART" id="SM00363"/>
    </source>
</evidence>
<evidence type="ECO:0000256" key="5">
    <source>
        <dbReference type="PROSITE-ProRule" id="PRU00182"/>
    </source>
</evidence>
<dbReference type="Pfam" id="PF01479">
    <property type="entry name" value="S4"/>
    <property type="match status" value="1"/>
</dbReference>
<evidence type="ECO:0000256" key="7">
    <source>
        <dbReference type="SAM" id="MobiDB-lite"/>
    </source>
</evidence>
<dbReference type="PANTHER" id="PTHR21600">
    <property type="entry name" value="MITOCHONDRIAL RNA PSEUDOURIDINE SYNTHASE"/>
    <property type="match status" value="1"/>
</dbReference>
<dbReference type="SUPFAM" id="SSF55174">
    <property type="entry name" value="Alpha-L RNA-binding motif"/>
    <property type="match status" value="1"/>
</dbReference>
<organism evidence="9 10">
    <name type="scientific">Subsaximicrobium wynnwilliamsii</name>
    <dbReference type="NCBI Taxonomy" id="291179"/>
    <lineage>
        <taxon>Bacteria</taxon>
        <taxon>Pseudomonadati</taxon>
        <taxon>Bacteroidota</taxon>
        <taxon>Flavobacteriia</taxon>
        <taxon>Flavobacteriales</taxon>
        <taxon>Flavobacteriaceae</taxon>
        <taxon>Subsaximicrobium</taxon>
    </lineage>
</organism>
<dbReference type="InterPro" id="IPR002942">
    <property type="entry name" value="S4_RNA-bd"/>
</dbReference>
<keyword evidence="10" id="KW-1185">Reference proteome</keyword>
<feature type="compositionally biased region" description="Acidic residues" evidence="7">
    <location>
        <begin position="1"/>
        <end position="15"/>
    </location>
</feature>
<dbReference type="PANTHER" id="PTHR21600:SF44">
    <property type="entry name" value="RIBOSOMAL LARGE SUBUNIT PSEUDOURIDINE SYNTHASE D"/>
    <property type="match status" value="1"/>
</dbReference>
<evidence type="ECO:0000256" key="3">
    <source>
        <dbReference type="ARBA" id="ARBA00023235"/>
    </source>
</evidence>
<dbReference type="EC" id="5.4.99.-" evidence="6"/>
<dbReference type="RefSeq" id="WP_147086881.1">
    <property type="nucleotide sequence ID" value="NZ_VORM01000013.1"/>
</dbReference>
<dbReference type="PROSITE" id="PS01129">
    <property type="entry name" value="PSI_RLU"/>
    <property type="match status" value="1"/>
</dbReference>
<accession>A0A5C6ZEV3</accession>
<evidence type="ECO:0000256" key="4">
    <source>
        <dbReference type="PIRSR" id="PIRSR606225-1"/>
    </source>
</evidence>